<organism evidence="8 9">
    <name type="scientific">Paenibacillus silvae</name>
    <dbReference type="NCBI Taxonomy" id="1325358"/>
    <lineage>
        <taxon>Bacteria</taxon>
        <taxon>Bacillati</taxon>
        <taxon>Bacillota</taxon>
        <taxon>Bacilli</taxon>
        <taxon>Bacillales</taxon>
        <taxon>Paenibacillaceae</taxon>
        <taxon>Paenibacillus</taxon>
    </lineage>
</organism>
<protein>
    <submittedName>
        <fullName evidence="8">ABC transporter permease</fullName>
    </submittedName>
</protein>
<feature type="transmembrane region" description="Helical" evidence="6">
    <location>
        <begin position="256"/>
        <end position="281"/>
    </location>
</feature>
<keyword evidence="4 6" id="KW-1133">Transmembrane helix</keyword>
<dbReference type="InterPro" id="IPR013525">
    <property type="entry name" value="ABC2_TM"/>
</dbReference>
<evidence type="ECO:0000256" key="2">
    <source>
        <dbReference type="ARBA" id="ARBA00022475"/>
    </source>
</evidence>
<dbReference type="PANTHER" id="PTHR30294">
    <property type="entry name" value="MEMBRANE COMPONENT OF ABC TRANSPORTER YHHJ-RELATED"/>
    <property type="match status" value="1"/>
</dbReference>
<dbReference type="EMBL" id="QKWW01000085">
    <property type="protein sequence ID" value="PZT52864.1"/>
    <property type="molecule type" value="Genomic_DNA"/>
</dbReference>
<dbReference type="Proteomes" id="UP000249204">
    <property type="component" value="Unassembled WGS sequence"/>
</dbReference>
<feature type="transmembrane region" description="Helical" evidence="6">
    <location>
        <begin position="342"/>
        <end position="366"/>
    </location>
</feature>
<keyword evidence="2" id="KW-1003">Cell membrane</keyword>
<feature type="transmembrane region" description="Helical" evidence="6">
    <location>
        <begin position="16"/>
        <end position="35"/>
    </location>
</feature>
<name>A0A2W6NA93_9BACL</name>
<evidence type="ECO:0000256" key="6">
    <source>
        <dbReference type="SAM" id="Phobius"/>
    </source>
</evidence>
<feature type="domain" description="ABC-2 type transporter transmembrane" evidence="7">
    <location>
        <begin position="15"/>
        <end position="355"/>
    </location>
</feature>
<evidence type="ECO:0000256" key="4">
    <source>
        <dbReference type="ARBA" id="ARBA00022989"/>
    </source>
</evidence>
<evidence type="ECO:0000313" key="9">
    <source>
        <dbReference type="Proteomes" id="UP000249204"/>
    </source>
</evidence>
<evidence type="ECO:0000259" key="7">
    <source>
        <dbReference type="Pfam" id="PF12698"/>
    </source>
</evidence>
<keyword evidence="3 6" id="KW-0812">Transmembrane</keyword>
<dbReference type="GO" id="GO:0140359">
    <property type="term" value="F:ABC-type transporter activity"/>
    <property type="evidence" value="ECO:0007669"/>
    <property type="project" value="InterPro"/>
</dbReference>
<proteinExistence type="predicted"/>
<accession>A0A2W6NA93</accession>
<dbReference type="Gene3D" id="3.40.1710.10">
    <property type="entry name" value="abc type-2 transporter like domain"/>
    <property type="match status" value="1"/>
</dbReference>
<sequence length="383" mass="42472">MKSLADEWKHIRGSKWMIVIFIAPLIAAVFFGLMFSQNQISETPVVVVDEDHSSYSRQLIEKINASQYMDVTNVYANRISPDMLLANEQAVAVIYIPEGLQQRKDKGLPSSIGIWMDNTMPSSLSGIRPAIQEIITTENMMLSLTHLAKRGMDMESARNLLSPLSMAQRMLYNPTSSYVGTMVIGFVNIIILMLTTGAAGAIAPRLRQEGKLMSAGDSPFQLWIRAVPYALLCTCSSLLSYGMLKQVGHMRFEAAPYIFVVPLLLYSMALCLLAVLLGYSVRNVSKVGARMSIILYPSFLVTGIQLTPLAFPTFFQVTAWALPMNWLNRMIRGMAFRHGELGFYSLELGACILIIGLASLGIGIFLRRELRMQSSQVHAEAAV</sequence>
<dbReference type="Pfam" id="PF12698">
    <property type="entry name" value="ABC2_membrane_3"/>
    <property type="match status" value="1"/>
</dbReference>
<dbReference type="PANTHER" id="PTHR30294:SF29">
    <property type="entry name" value="MULTIDRUG ABC TRANSPORTER PERMEASE YBHS-RELATED"/>
    <property type="match status" value="1"/>
</dbReference>
<comment type="caution">
    <text evidence="8">The sequence shown here is derived from an EMBL/GenBank/DDBJ whole genome shotgun (WGS) entry which is preliminary data.</text>
</comment>
<evidence type="ECO:0000256" key="3">
    <source>
        <dbReference type="ARBA" id="ARBA00022692"/>
    </source>
</evidence>
<evidence type="ECO:0000256" key="5">
    <source>
        <dbReference type="ARBA" id="ARBA00023136"/>
    </source>
</evidence>
<dbReference type="RefSeq" id="WP_111272902.1">
    <property type="nucleotide sequence ID" value="NZ_QKWW01000085.1"/>
</dbReference>
<reference evidence="8 9" key="1">
    <citation type="submission" date="2018-06" db="EMBL/GenBank/DDBJ databases">
        <title>Isolation of heavy metals resistant Paenibacillus silvae NC2 from Gold-Copper mine in ZiJin, China.</title>
        <authorList>
            <person name="Xu J."/>
            <person name="Mazhar H.S."/>
            <person name="Rensing C."/>
        </authorList>
    </citation>
    <scope>NUCLEOTIDE SEQUENCE [LARGE SCALE GENOMIC DNA]</scope>
    <source>
        <strain evidence="8 9">NC2</strain>
    </source>
</reference>
<keyword evidence="5 6" id="KW-0472">Membrane</keyword>
<dbReference type="GO" id="GO:0005886">
    <property type="term" value="C:plasma membrane"/>
    <property type="evidence" value="ECO:0007669"/>
    <property type="project" value="UniProtKB-SubCell"/>
</dbReference>
<feature type="transmembrane region" description="Helical" evidence="6">
    <location>
        <begin position="178"/>
        <end position="202"/>
    </location>
</feature>
<gene>
    <name evidence="8" type="ORF">DN757_25060</name>
</gene>
<evidence type="ECO:0000256" key="1">
    <source>
        <dbReference type="ARBA" id="ARBA00004651"/>
    </source>
</evidence>
<feature type="transmembrane region" description="Helical" evidence="6">
    <location>
        <begin position="293"/>
        <end position="322"/>
    </location>
</feature>
<evidence type="ECO:0000313" key="8">
    <source>
        <dbReference type="EMBL" id="PZT52864.1"/>
    </source>
</evidence>
<dbReference type="InterPro" id="IPR051449">
    <property type="entry name" value="ABC-2_transporter_component"/>
</dbReference>
<comment type="subcellular location">
    <subcellularLocation>
        <location evidence="1">Cell membrane</location>
        <topology evidence="1">Multi-pass membrane protein</topology>
    </subcellularLocation>
</comment>
<feature type="transmembrane region" description="Helical" evidence="6">
    <location>
        <begin position="222"/>
        <end position="244"/>
    </location>
</feature>
<dbReference type="AlphaFoldDB" id="A0A2W6NA93"/>